<proteinExistence type="predicted"/>
<evidence type="ECO:0000313" key="1">
    <source>
        <dbReference type="EMBL" id="KKM13935.1"/>
    </source>
</evidence>
<dbReference type="EMBL" id="LAZR01015262">
    <property type="protein sequence ID" value="KKM13935.1"/>
    <property type="molecule type" value="Genomic_DNA"/>
</dbReference>
<dbReference type="AlphaFoldDB" id="A0A0F9KF53"/>
<organism evidence="1">
    <name type="scientific">marine sediment metagenome</name>
    <dbReference type="NCBI Taxonomy" id="412755"/>
    <lineage>
        <taxon>unclassified sequences</taxon>
        <taxon>metagenomes</taxon>
        <taxon>ecological metagenomes</taxon>
    </lineage>
</organism>
<protein>
    <submittedName>
        <fullName evidence="1">Uncharacterized protein</fullName>
    </submittedName>
</protein>
<reference evidence="1" key="1">
    <citation type="journal article" date="2015" name="Nature">
        <title>Complex archaea that bridge the gap between prokaryotes and eukaryotes.</title>
        <authorList>
            <person name="Spang A."/>
            <person name="Saw J.H."/>
            <person name="Jorgensen S.L."/>
            <person name="Zaremba-Niedzwiedzka K."/>
            <person name="Martijn J."/>
            <person name="Lind A.E."/>
            <person name="van Eijk R."/>
            <person name="Schleper C."/>
            <person name="Guy L."/>
            <person name="Ettema T.J."/>
        </authorList>
    </citation>
    <scope>NUCLEOTIDE SEQUENCE</scope>
</reference>
<comment type="caution">
    <text evidence="1">The sequence shown here is derived from an EMBL/GenBank/DDBJ whole genome shotgun (WGS) entry which is preliminary data.</text>
</comment>
<sequence length="82" mass="8935">MAEGTLTHGNYTADIEHDGCAIYVTKEDQKIFLCGGIADPELAMAIIEGLILVEAKKFYHPEAARAVTMADGETVPHFLKKD</sequence>
<name>A0A0F9KF53_9ZZZZ</name>
<accession>A0A0F9KF53</accession>
<gene>
    <name evidence="1" type="ORF">LCGC14_1711200</name>
</gene>